<keyword evidence="2" id="KW-1185">Reference proteome</keyword>
<dbReference type="RefSeq" id="WP_245765263.1">
    <property type="nucleotide sequence ID" value="NZ_FNDJ01000011.1"/>
</dbReference>
<dbReference type="EMBL" id="FNDJ01000011">
    <property type="protein sequence ID" value="SDJ65860.1"/>
    <property type="molecule type" value="Genomic_DNA"/>
</dbReference>
<name>A0A1G8VL16_9ACTN</name>
<evidence type="ECO:0000313" key="1">
    <source>
        <dbReference type="EMBL" id="SDJ65860.1"/>
    </source>
</evidence>
<dbReference type="Gene3D" id="3.40.190.10">
    <property type="entry name" value="Periplasmic binding protein-like II"/>
    <property type="match status" value="1"/>
</dbReference>
<sequence length="71" mass="7560">MLASSDRKEIEAALPTYTKIDAATASEITLAAYPSRLDAARLQKVADLMLEYKYINNPIDVASVIATSAGG</sequence>
<evidence type="ECO:0000313" key="2">
    <source>
        <dbReference type="Proteomes" id="UP000199202"/>
    </source>
</evidence>
<organism evidence="1 2">
    <name type="scientific">Nonomuraea jiangxiensis</name>
    <dbReference type="NCBI Taxonomy" id="633440"/>
    <lineage>
        <taxon>Bacteria</taxon>
        <taxon>Bacillati</taxon>
        <taxon>Actinomycetota</taxon>
        <taxon>Actinomycetes</taxon>
        <taxon>Streptosporangiales</taxon>
        <taxon>Streptosporangiaceae</taxon>
        <taxon>Nonomuraea</taxon>
    </lineage>
</organism>
<dbReference type="Proteomes" id="UP000199202">
    <property type="component" value="Unassembled WGS sequence"/>
</dbReference>
<dbReference type="AlphaFoldDB" id="A0A1G8VL16"/>
<proteinExistence type="predicted"/>
<gene>
    <name evidence="1" type="ORF">SAMN05421869_111339</name>
</gene>
<protein>
    <submittedName>
        <fullName evidence="1">NitT/TauT family transport system substrate-binding protein</fullName>
    </submittedName>
</protein>
<dbReference type="STRING" id="633440.SAMN05421869_111339"/>
<reference evidence="1 2" key="1">
    <citation type="submission" date="2016-10" db="EMBL/GenBank/DDBJ databases">
        <authorList>
            <person name="de Groot N.N."/>
        </authorList>
    </citation>
    <scope>NUCLEOTIDE SEQUENCE [LARGE SCALE GENOMIC DNA]</scope>
    <source>
        <strain evidence="1 2">CGMCC 4.6533</strain>
    </source>
</reference>
<accession>A0A1G8VL16</accession>